<feature type="domain" description="Chorismate-utilising enzyme C-terminal" evidence="1">
    <location>
        <begin position="55"/>
        <end position="177"/>
    </location>
</feature>
<proteinExistence type="predicted"/>
<dbReference type="Gene3D" id="3.60.120.10">
    <property type="entry name" value="Anthranilate synthase"/>
    <property type="match status" value="1"/>
</dbReference>
<feature type="non-terminal residue" evidence="2">
    <location>
        <position position="177"/>
    </location>
</feature>
<dbReference type="Pfam" id="PF00425">
    <property type="entry name" value="Chorismate_bind"/>
    <property type="match status" value="1"/>
</dbReference>
<dbReference type="PRINTS" id="PR00095">
    <property type="entry name" value="ANTSNTHASEI"/>
</dbReference>
<dbReference type="AlphaFoldDB" id="T1B231"/>
<dbReference type="PANTHER" id="PTHR11236">
    <property type="entry name" value="AMINOBENZOATE/ANTHRANILATE SYNTHASE"/>
    <property type="match status" value="1"/>
</dbReference>
<evidence type="ECO:0000313" key="2">
    <source>
        <dbReference type="EMBL" id="EQD46929.1"/>
    </source>
</evidence>
<evidence type="ECO:0000259" key="1">
    <source>
        <dbReference type="Pfam" id="PF00425"/>
    </source>
</evidence>
<comment type="caution">
    <text evidence="2">The sequence shown here is derived from an EMBL/GenBank/DDBJ whole genome shotgun (WGS) entry which is preliminary data.</text>
</comment>
<gene>
    <name evidence="2" type="ORF">B1A_14387</name>
</gene>
<protein>
    <submittedName>
        <fullName evidence="2">Anthranilate synthase component I</fullName>
    </submittedName>
</protein>
<sequence>MTWIDRSQDVSPDVLYDNASLRLTSLRESLASYSAVETPALETNPLSFTESPDSTVFEENVLKAKEHILSGDIFQIVLSKRFSFRFEGDPLRVYRVLRSINPSPYMYLIQDGDMAIVGSSPELLVRVKGEKVEVRPIAGTVRRSNVPDEDAKREKQLLSDPKELAEHVMLVDLGRND</sequence>
<reference evidence="2" key="1">
    <citation type="submission" date="2013-08" db="EMBL/GenBank/DDBJ databases">
        <authorList>
            <person name="Mendez C."/>
            <person name="Richter M."/>
            <person name="Ferrer M."/>
            <person name="Sanchez J."/>
        </authorList>
    </citation>
    <scope>NUCLEOTIDE SEQUENCE</scope>
</reference>
<name>T1B231_9ZZZZ</name>
<dbReference type="InterPro" id="IPR019999">
    <property type="entry name" value="Anth_synth_I-like"/>
</dbReference>
<dbReference type="EMBL" id="AUZX01010562">
    <property type="protein sequence ID" value="EQD46929.1"/>
    <property type="molecule type" value="Genomic_DNA"/>
</dbReference>
<organism evidence="2">
    <name type="scientific">mine drainage metagenome</name>
    <dbReference type="NCBI Taxonomy" id="410659"/>
    <lineage>
        <taxon>unclassified sequences</taxon>
        <taxon>metagenomes</taxon>
        <taxon>ecological metagenomes</taxon>
    </lineage>
</organism>
<dbReference type="InterPro" id="IPR015890">
    <property type="entry name" value="Chorismate_C"/>
</dbReference>
<dbReference type="GO" id="GO:0000162">
    <property type="term" value="P:L-tryptophan biosynthetic process"/>
    <property type="evidence" value="ECO:0007669"/>
    <property type="project" value="TreeGrafter"/>
</dbReference>
<dbReference type="InterPro" id="IPR005801">
    <property type="entry name" value="ADC_synthase"/>
</dbReference>
<dbReference type="SUPFAM" id="SSF56322">
    <property type="entry name" value="ADC synthase"/>
    <property type="match status" value="1"/>
</dbReference>
<accession>T1B231</accession>
<reference evidence="2" key="2">
    <citation type="journal article" date="2014" name="ISME J.">
        <title>Microbial stratification in low pH oxic and suboxic macroscopic growths along an acid mine drainage.</title>
        <authorList>
            <person name="Mendez-Garcia C."/>
            <person name="Mesa V."/>
            <person name="Sprenger R.R."/>
            <person name="Richter M."/>
            <person name="Diez M.S."/>
            <person name="Solano J."/>
            <person name="Bargiela R."/>
            <person name="Golyshina O.V."/>
            <person name="Manteca A."/>
            <person name="Ramos J.L."/>
            <person name="Gallego J.R."/>
            <person name="Llorente I."/>
            <person name="Martins Dos Santos V.A."/>
            <person name="Jensen O.N."/>
            <person name="Pelaez A.I."/>
            <person name="Sanchez J."/>
            <person name="Ferrer M."/>
        </authorList>
    </citation>
    <scope>NUCLEOTIDE SEQUENCE</scope>
</reference>
<dbReference type="PANTHER" id="PTHR11236:SF9">
    <property type="entry name" value="ANTHRANILATE SYNTHASE COMPONENT 1"/>
    <property type="match status" value="1"/>
</dbReference>